<dbReference type="PROSITE" id="PS51257">
    <property type="entry name" value="PROKAR_LIPOPROTEIN"/>
    <property type="match status" value="1"/>
</dbReference>
<keyword evidence="1" id="KW-0732">Signal</keyword>
<dbReference type="AlphaFoldDB" id="A0A316FF14"/>
<dbReference type="Proteomes" id="UP000245697">
    <property type="component" value="Unassembled WGS sequence"/>
</dbReference>
<name>A0A316FF14_9ACTN</name>
<dbReference type="OrthoDB" id="3298077at2"/>
<evidence type="ECO:0000256" key="1">
    <source>
        <dbReference type="SAM" id="SignalP"/>
    </source>
</evidence>
<sequence length="147" mass="15001">MRRVLSALLAGGALFTVAACGTTPGGPRAGGAAPTTPPAGAACEALAQVYDQNMAPYAKALTAVAADPRTVTQAQQTLAAFATAVQDATKTSVDTQMQAAGKQAAKQMHDRSKDTKFFAGIKTTEDVGKAIGPTLSEWLAPVQRHCG</sequence>
<reference evidence="2 3" key="1">
    <citation type="submission" date="2018-05" db="EMBL/GenBank/DDBJ databases">
        <title>Genomic Encyclopedia of Archaeal and Bacterial Type Strains, Phase II (KMG-II): from individual species to whole genera.</title>
        <authorList>
            <person name="Goeker M."/>
        </authorList>
    </citation>
    <scope>NUCLEOTIDE SEQUENCE [LARGE SCALE GENOMIC DNA]</scope>
    <source>
        <strain evidence="2 3">DSM 45184</strain>
    </source>
</reference>
<gene>
    <name evidence="2" type="ORF">BC793_108133</name>
</gene>
<organism evidence="2 3">
    <name type="scientific">Actinoplanes xinjiangensis</name>
    <dbReference type="NCBI Taxonomy" id="512350"/>
    <lineage>
        <taxon>Bacteria</taxon>
        <taxon>Bacillati</taxon>
        <taxon>Actinomycetota</taxon>
        <taxon>Actinomycetes</taxon>
        <taxon>Micromonosporales</taxon>
        <taxon>Micromonosporaceae</taxon>
        <taxon>Actinoplanes</taxon>
    </lineage>
</organism>
<keyword evidence="3" id="KW-1185">Reference proteome</keyword>
<accession>A0A316FF14</accession>
<evidence type="ECO:0000313" key="2">
    <source>
        <dbReference type="EMBL" id="PWK47019.1"/>
    </source>
</evidence>
<feature type="chain" id="PRO_5039494969" description="Lipoprotein" evidence="1">
    <location>
        <begin position="19"/>
        <end position="147"/>
    </location>
</feature>
<feature type="signal peptide" evidence="1">
    <location>
        <begin position="1"/>
        <end position="18"/>
    </location>
</feature>
<dbReference type="RefSeq" id="WP_109594258.1">
    <property type="nucleotide sequence ID" value="NZ_BONA01000049.1"/>
</dbReference>
<comment type="caution">
    <text evidence="2">The sequence shown here is derived from an EMBL/GenBank/DDBJ whole genome shotgun (WGS) entry which is preliminary data.</text>
</comment>
<dbReference type="EMBL" id="QGGR01000008">
    <property type="protein sequence ID" value="PWK47019.1"/>
    <property type="molecule type" value="Genomic_DNA"/>
</dbReference>
<proteinExistence type="predicted"/>
<evidence type="ECO:0008006" key="4">
    <source>
        <dbReference type="Google" id="ProtNLM"/>
    </source>
</evidence>
<protein>
    <recommendedName>
        <fullName evidence="4">Lipoprotein</fullName>
    </recommendedName>
</protein>
<evidence type="ECO:0000313" key="3">
    <source>
        <dbReference type="Proteomes" id="UP000245697"/>
    </source>
</evidence>